<protein>
    <submittedName>
        <fullName evidence="1">Uncharacterized protein</fullName>
    </submittedName>
</protein>
<dbReference type="EMBL" id="BASE01000058">
    <property type="protein sequence ID" value="GAM14498.1"/>
    <property type="molecule type" value="Genomic_DNA"/>
</dbReference>
<dbReference type="RefSeq" id="WP_041966243.1">
    <property type="nucleotide sequence ID" value="NZ_BASE01000058.1"/>
</dbReference>
<proteinExistence type="predicted"/>
<organism evidence="1 2">
    <name type="scientific">Mesobacillus selenatarsenatis (strain DSM 18680 / JCM 14380 / FERM P-15431 / SF-1)</name>
    <dbReference type="NCBI Taxonomy" id="1321606"/>
    <lineage>
        <taxon>Bacteria</taxon>
        <taxon>Bacillati</taxon>
        <taxon>Bacillota</taxon>
        <taxon>Bacilli</taxon>
        <taxon>Bacillales</taxon>
        <taxon>Bacillaceae</taxon>
        <taxon>Mesobacillus</taxon>
    </lineage>
</organism>
<dbReference type="AlphaFoldDB" id="A0A0A8X3K4"/>
<evidence type="ECO:0000313" key="1">
    <source>
        <dbReference type="EMBL" id="GAM14498.1"/>
    </source>
</evidence>
<sequence>MRVLLLFLLTLLLGLMVFLKFEMDEARKVSNEVEAEYFTEEFIINKSDDSGFYGESTDGKSIYFKKEKVPAYVKIQSGDSVLLYFDKGGRIDGPVKIEKID</sequence>
<name>A0A0A8X3K4_MESS1</name>
<gene>
    <name evidence="1" type="ORF">SAMD00020551_2649</name>
</gene>
<reference evidence="1 2" key="1">
    <citation type="submission" date="2013-06" db="EMBL/GenBank/DDBJ databases">
        <title>Whole genome shotgun sequence of Bacillus selenatarsenatis SF-1.</title>
        <authorList>
            <person name="Kuroda M."/>
            <person name="Sei K."/>
            <person name="Yamashita M."/>
            <person name="Ike M."/>
        </authorList>
    </citation>
    <scope>NUCLEOTIDE SEQUENCE [LARGE SCALE GENOMIC DNA]</scope>
    <source>
        <strain evidence="1 2">SF-1</strain>
    </source>
</reference>
<keyword evidence="2" id="KW-1185">Reference proteome</keyword>
<dbReference type="Proteomes" id="UP000031014">
    <property type="component" value="Unassembled WGS sequence"/>
</dbReference>
<evidence type="ECO:0000313" key="2">
    <source>
        <dbReference type="Proteomes" id="UP000031014"/>
    </source>
</evidence>
<dbReference type="OrthoDB" id="2920431at2"/>
<comment type="caution">
    <text evidence="1">The sequence shown here is derived from an EMBL/GenBank/DDBJ whole genome shotgun (WGS) entry which is preliminary data.</text>
</comment>
<accession>A0A0A8X3K4</accession>